<dbReference type="AlphaFoldDB" id="A0A1H0DV69"/>
<keyword evidence="2" id="KW-1185">Reference proteome</keyword>
<evidence type="ECO:0000313" key="1">
    <source>
        <dbReference type="EMBL" id="SDN73923.1"/>
    </source>
</evidence>
<gene>
    <name evidence="1" type="ORF">SAMN05192585_13030</name>
</gene>
<accession>A0A1H0DV69</accession>
<name>A0A1H0DV69_9FIRM</name>
<evidence type="ECO:0000313" key="2">
    <source>
        <dbReference type="Proteomes" id="UP000199182"/>
    </source>
</evidence>
<proteinExistence type="predicted"/>
<reference evidence="1 2" key="1">
    <citation type="submission" date="2016-10" db="EMBL/GenBank/DDBJ databases">
        <authorList>
            <person name="de Groot N.N."/>
        </authorList>
    </citation>
    <scope>NUCLEOTIDE SEQUENCE [LARGE SCALE GENOMIC DNA]</scope>
    <source>
        <strain evidence="1 2">CGMCC 1.5012</strain>
    </source>
</reference>
<protein>
    <submittedName>
        <fullName evidence="1">Uncharacterized protein</fullName>
    </submittedName>
</protein>
<dbReference type="STRING" id="258515.SAMN05192585_13030"/>
<organism evidence="1 2">
    <name type="scientific">Acetanaerobacterium elongatum</name>
    <dbReference type="NCBI Taxonomy" id="258515"/>
    <lineage>
        <taxon>Bacteria</taxon>
        <taxon>Bacillati</taxon>
        <taxon>Bacillota</taxon>
        <taxon>Clostridia</taxon>
        <taxon>Eubacteriales</taxon>
        <taxon>Oscillospiraceae</taxon>
        <taxon>Acetanaerobacterium</taxon>
    </lineage>
</organism>
<sequence>MYKTFIVVLEFYNSMKVYINFGVDCWKQEI</sequence>
<dbReference type="Proteomes" id="UP000199182">
    <property type="component" value="Unassembled WGS sequence"/>
</dbReference>
<dbReference type="EMBL" id="FNID01000030">
    <property type="protein sequence ID" value="SDN73923.1"/>
    <property type="molecule type" value="Genomic_DNA"/>
</dbReference>